<dbReference type="HOGENOM" id="CLU_090294_0_0_5"/>
<dbReference type="STRING" id="670307.HYPDE_34008"/>
<evidence type="ECO:0000256" key="5">
    <source>
        <dbReference type="ARBA" id="ARBA00022984"/>
    </source>
</evidence>
<keyword evidence="3" id="KW-0808">Transferase</keyword>
<dbReference type="OrthoDB" id="463216at2"/>
<feature type="domain" description="L,D-TPase catalytic" evidence="10">
    <location>
        <begin position="67"/>
        <end position="182"/>
    </location>
</feature>
<dbReference type="UniPathway" id="UPA00219"/>
<dbReference type="AlphaFoldDB" id="N0B4P3"/>
<feature type="active site" description="Nucleophile" evidence="7">
    <location>
        <position position="154"/>
    </location>
</feature>
<evidence type="ECO:0000256" key="3">
    <source>
        <dbReference type="ARBA" id="ARBA00022679"/>
    </source>
</evidence>
<comment type="pathway">
    <text evidence="1 7">Cell wall biogenesis; peptidoglycan biosynthesis.</text>
</comment>
<keyword evidence="9" id="KW-0732">Signal</keyword>
<name>N0B4P3_9HYPH</name>
<dbReference type="SUPFAM" id="SSF141523">
    <property type="entry name" value="L,D-transpeptidase catalytic domain-like"/>
    <property type="match status" value="1"/>
</dbReference>
<reference evidence="11 12" key="1">
    <citation type="journal article" date="2013" name="Genome Announc.">
        <title>Genome sequences for three denitrifying bacterial strains isolated from a uranium- and nitrate-contaminated subsurface environment.</title>
        <authorList>
            <person name="Venkatramanan R."/>
            <person name="Prakash O."/>
            <person name="Woyke T."/>
            <person name="Chain P."/>
            <person name="Goodwin L.A."/>
            <person name="Watson D."/>
            <person name="Brooks S."/>
            <person name="Kostka J.E."/>
            <person name="Green S.J."/>
        </authorList>
    </citation>
    <scope>NUCLEOTIDE SEQUENCE [LARGE SCALE GENOMIC DNA]</scope>
    <source>
        <strain evidence="11 12">1NES1</strain>
    </source>
</reference>
<dbReference type="GO" id="GO:0016740">
    <property type="term" value="F:transferase activity"/>
    <property type="evidence" value="ECO:0007669"/>
    <property type="project" value="UniProtKB-KW"/>
</dbReference>
<evidence type="ECO:0000256" key="4">
    <source>
        <dbReference type="ARBA" id="ARBA00022960"/>
    </source>
</evidence>
<dbReference type="eggNOG" id="COG1376">
    <property type="taxonomic scope" value="Bacteria"/>
</dbReference>
<dbReference type="Proteomes" id="UP000005952">
    <property type="component" value="Chromosome"/>
</dbReference>
<evidence type="ECO:0000313" key="11">
    <source>
        <dbReference type="EMBL" id="AGK58474.1"/>
    </source>
</evidence>
<evidence type="ECO:0000256" key="7">
    <source>
        <dbReference type="PROSITE-ProRule" id="PRU01373"/>
    </source>
</evidence>
<accession>N0B4P3</accession>
<dbReference type="InterPro" id="IPR050979">
    <property type="entry name" value="LD-transpeptidase"/>
</dbReference>
<feature type="signal peptide" evidence="9">
    <location>
        <begin position="1"/>
        <end position="22"/>
    </location>
</feature>
<evidence type="ECO:0000256" key="8">
    <source>
        <dbReference type="SAM" id="MobiDB-lite"/>
    </source>
</evidence>
<feature type="region of interest" description="Disordered" evidence="8">
    <location>
        <begin position="32"/>
        <end position="68"/>
    </location>
</feature>
<feature type="active site" description="Proton donor/acceptor" evidence="7">
    <location>
        <position position="138"/>
    </location>
</feature>
<organism evidence="11 12">
    <name type="scientific">Hyphomicrobium denitrificans 1NES1</name>
    <dbReference type="NCBI Taxonomy" id="670307"/>
    <lineage>
        <taxon>Bacteria</taxon>
        <taxon>Pseudomonadati</taxon>
        <taxon>Pseudomonadota</taxon>
        <taxon>Alphaproteobacteria</taxon>
        <taxon>Hyphomicrobiales</taxon>
        <taxon>Hyphomicrobiaceae</taxon>
        <taxon>Hyphomicrobium</taxon>
    </lineage>
</organism>
<evidence type="ECO:0000256" key="1">
    <source>
        <dbReference type="ARBA" id="ARBA00004752"/>
    </source>
</evidence>
<dbReference type="RefSeq" id="WP_015598497.1">
    <property type="nucleotide sequence ID" value="NC_021172.1"/>
</dbReference>
<comment type="similarity">
    <text evidence="2">Belongs to the YkuD family.</text>
</comment>
<protein>
    <submittedName>
        <fullName evidence="11">ErfK/YbiS/YcfS/YnhG family protein</fullName>
    </submittedName>
</protein>
<evidence type="ECO:0000256" key="9">
    <source>
        <dbReference type="SAM" id="SignalP"/>
    </source>
</evidence>
<dbReference type="GO" id="GO:0018104">
    <property type="term" value="P:peptidoglycan-protein cross-linking"/>
    <property type="evidence" value="ECO:0007669"/>
    <property type="project" value="TreeGrafter"/>
</dbReference>
<evidence type="ECO:0000313" key="12">
    <source>
        <dbReference type="Proteomes" id="UP000005952"/>
    </source>
</evidence>
<dbReference type="PANTHER" id="PTHR30582:SF2">
    <property type="entry name" value="L,D-TRANSPEPTIDASE YCIB-RELATED"/>
    <property type="match status" value="1"/>
</dbReference>
<evidence type="ECO:0000256" key="2">
    <source>
        <dbReference type="ARBA" id="ARBA00005992"/>
    </source>
</evidence>
<feature type="compositionally biased region" description="Low complexity" evidence="8">
    <location>
        <begin position="47"/>
        <end position="57"/>
    </location>
</feature>
<keyword evidence="6 7" id="KW-0961">Cell wall biogenesis/degradation</keyword>
<dbReference type="PANTHER" id="PTHR30582">
    <property type="entry name" value="L,D-TRANSPEPTIDASE"/>
    <property type="match status" value="1"/>
</dbReference>
<keyword evidence="12" id="KW-1185">Reference proteome</keyword>
<sequence length="270" mass="29681">MLRARILAALLFAVLPAVPVAAQDVETSEKTVGAMDASATPAAEQGAAKSEAPAEPAVKPKPLPPTLTASIDLTRQKMTVKVDGETRYSWPISSGVAAYATPTGNFRPQWTAKMWYSRKYDMAPMPNAVFINGGVAVHGTYHTKYLGSPASHGCIRLAPGNAATFYNLVQRHGLGRTRVSIHGRPNWRGGAEIASRNEDRKSRYADSQASWFWGDSGYDSAYDPSFTRKKARKGYVYVDGKLMKAYRRKNGEYVYRPVRRRAYSGYASGY</sequence>
<dbReference type="Pfam" id="PF03734">
    <property type="entry name" value="YkuD"/>
    <property type="match status" value="1"/>
</dbReference>
<keyword evidence="5 7" id="KW-0573">Peptidoglycan synthesis</keyword>
<dbReference type="GO" id="GO:0005576">
    <property type="term" value="C:extracellular region"/>
    <property type="evidence" value="ECO:0007669"/>
    <property type="project" value="TreeGrafter"/>
</dbReference>
<evidence type="ECO:0000256" key="6">
    <source>
        <dbReference type="ARBA" id="ARBA00023316"/>
    </source>
</evidence>
<dbReference type="Gene3D" id="2.40.440.10">
    <property type="entry name" value="L,D-transpeptidase catalytic domain-like"/>
    <property type="match status" value="1"/>
</dbReference>
<proteinExistence type="inferred from homology"/>
<dbReference type="GO" id="GO:0008360">
    <property type="term" value="P:regulation of cell shape"/>
    <property type="evidence" value="ECO:0007669"/>
    <property type="project" value="UniProtKB-UniRule"/>
</dbReference>
<dbReference type="InterPro" id="IPR005490">
    <property type="entry name" value="LD_TPept_cat_dom"/>
</dbReference>
<dbReference type="EMBL" id="CP005587">
    <property type="protein sequence ID" value="AGK58474.1"/>
    <property type="molecule type" value="Genomic_DNA"/>
</dbReference>
<evidence type="ECO:0000259" key="10">
    <source>
        <dbReference type="PROSITE" id="PS52029"/>
    </source>
</evidence>
<feature type="chain" id="PRO_5004105349" evidence="9">
    <location>
        <begin position="23"/>
        <end position="270"/>
    </location>
</feature>
<dbReference type="CDD" id="cd16913">
    <property type="entry name" value="YkuD_like"/>
    <property type="match status" value="1"/>
</dbReference>
<gene>
    <name evidence="11" type="ORF">HYPDE_34008</name>
</gene>
<dbReference type="PROSITE" id="PS52029">
    <property type="entry name" value="LD_TPASE"/>
    <property type="match status" value="1"/>
</dbReference>
<keyword evidence="4 7" id="KW-0133">Cell shape</keyword>
<dbReference type="KEGG" id="hdt:HYPDE_34008"/>
<dbReference type="GO" id="GO:0071972">
    <property type="term" value="F:peptidoglycan L,D-transpeptidase activity"/>
    <property type="evidence" value="ECO:0007669"/>
    <property type="project" value="TreeGrafter"/>
</dbReference>
<dbReference type="InterPro" id="IPR038063">
    <property type="entry name" value="Transpep_catalytic_dom"/>
</dbReference>
<dbReference type="GO" id="GO:0071555">
    <property type="term" value="P:cell wall organization"/>
    <property type="evidence" value="ECO:0007669"/>
    <property type="project" value="UniProtKB-UniRule"/>
</dbReference>